<proteinExistence type="inferred from homology"/>
<protein>
    <submittedName>
        <fullName evidence="7">Uncharacterized protein</fullName>
    </submittedName>
</protein>
<comment type="caution">
    <text evidence="7">The sequence shown here is derived from an EMBL/GenBank/DDBJ whole genome shotgun (WGS) entry which is preliminary data.</text>
</comment>
<keyword evidence="4" id="KW-0378">Hydrolase</keyword>
<sequence length="725" mass="79322">MAAPPLFHDLSLLAPTSIGGGGDDNSNPSSSSRLQLLAATARALELGYAAVALDHPHRGLLADSNRCRTQPFPALSSLPLPSSAALHRRRLASPASEPFRQYTRITLSLDSAAAAASALAPSAARLLRTYDLVATRPLTQAAFDHLCQAPLSAQHLDLISIDFSSHSNLPFRIKLPMLKLALQKGLHFEIAYSPLISTDINAKRNLLAQVKLLVDWTKGKNLVISSAAHTPSQLRGPYDVINLSAYLLGVPINRAKAAMSTNCRSLVLKALRKKHFYKETIRVDRLLPNEQLSSTKFKLADWITWNSVLSEGGVNHLEPSSNIDERPGSPICGVMGGSHEKPHSSDVSVLAKQSEESNDQAQIPSQTQEETLQIDRTEVLTDCSQYILPTSFNYQNAVLAKAGNSEVVPDPSVQTGPDCSASPKGVVKHVKFVKDAMEVDGTESCSLVVGDNIPSTCGTSIKLACSALPHGVDLSGSNLEDHGPCQSSEILANGKSYTNYRTDCASGEREKTLLDHEIPSGSVVFPEDKDLDQSRGMEVDAETYRGTSELVECPPSGVDDEAPLDLAFYSCHKFHRDVAIQRKVMEGEIKQSMDENIERTAENETESNDNKIKTSISWNPAVHGQEISLTSYQRSTDASCESDKLKELKSEETNVSLERSVAKTHELLPKYSHPSGKVEMPTIRSEKRRHKLRPYRPSYLPFLGFLRSVHFNKKICKVRGLIKHT</sequence>
<evidence type="ECO:0000256" key="3">
    <source>
        <dbReference type="ARBA" id="ARBA00022694"/>
    </source>
</evidence>
<dbReference type="GO" id="GO:0008033">
    <property type="term" value="P:tRNA processing"/>
    <property type="evidence" value="ECO:0007669"/>
    <property type="project" value="UniProtKB-KW"/>
</dbReference>
<dbReference type="InterPro" id="IPR002738">
    <property type="entry name" value="RNase_P_p30"/>
</dbReference>
<evidence type="ECO:0000256" key="1">
    <source>
        <dbReference type="ARBA" id="ARBA00004123"/>
    </source>
</evidence>
<comment type="subcellular location">
    <subcellularLocation>
        <location evidence="1">Nucleus</location>
    </subcellularLocation>
</comment>
<keyword evidence="3" id="KW-0819">tRNA processing</keyword>
<dbReference type="EMBL" id="CM029052">
    <property type="protein sequence ID" value="KAG2555472.1"/>
    <property type="molecule type" value="Genomic_DNA"/>
</dbReference>
<accession>A0A8T0P5K8</accession>
<dbReference type="AlphaFoldDB" id="A0A8T0P5K8"/>
<organism evidence="7 8">
    <name type="scientific">Panicum virgatum</name>
    <name type="common">Blackwell switchgrass</name>
    <dbReference type="NCBI Taxonomy" id="38727"/>
    <lineage>
        <taxon>Eukaryota</taxon>
        <taxon>Viridiplantae</taxon>
        <taxon>Streptophyta</taxon>
        <taxon>Embryophyta</taxon>
        <taxon>Tracheophyta</taxon>
        <taxon>Spermatophyta</taxon>
        <taxon>Magnoliopsida</taxon>
        <taxon>Liliopsida</taxon>
        <taxon>Poales</taxon>
        <taxon>Poaceae</taxon>
        <taxon>PACMAD clade</taxon>
        <taxon>Panicoideae</taxon>
        <taxon>Panicodae</taxon>
        <taxon>Paniceae</taxon>
        <taxon>Panicinae</taxon>
        <taxon>Panicum</taxon>
        <taxon>Panicum sect. Hiantes</taxon>
    </lineage>
</organism>
<dbReference type="SUPFAM" id="SSF89550">
    <property type="entry name" value="PHP domain-like"/>
    <property type="match status" value="1"/>
</dbReference>
<dbReference type="PANTHER" id="PTHR13031">
    <property type="entry name" value="RIBONUCLEASE P SUBUNIT P30"/>
    <property type="match status" value="1"/>
</dbReference>
<comment type="similarity">
    <text evidence="2">Belongs to the eukaryotic/archaeal RNase P protein component 3 family.</text>
</comment>
<gene>
    <name evidence="7" type="ORF">PVAP13_8NG007500</name>
</gene>
<dbReference type="GO" id="GO:0003723">
    <property type="term" value="F:RNA binding"/>
    <property type="evidence" value="ECO:0007669"/>
    <property type="project" value="TreeGrafter"/>
</dbReference>
<evidence type="ECO:0000256" key="2">
    <source>
        <dbReference type="ARBA" id="ARBA00007331"/>
    </source>
</evidence>
<dbReference type="GO" id="GO:0016787">
    <property type="term" value="F:hydrolase activity"/>
    <property type="evidence" value="ECO:0007669"/>
    <property type="project" value="UniProtKB-KW"/>
</dbReference>
<dbReference type="Proteomes" id="UP000823388">
    <property type="component" value="Chromosome 8N"/>
</dbReference>
<dbReference type="InterPro" id="IPR016195">
    <property type="entry name" value="Pol/histidinol_Pase-like"/>
</dbReference>
<feature type="region of interest" description="Disordered" evidence="6">
    <location>
        <begin position="319"/>
        <end position="370"/>
    </location>
</feature>
<evidence type="ECO:0000256" key="4">
    <source>
        <dbReference type="ARBA" id="ARBA00022801"/>
    </source>
</evidence>
<dbReference type="FunFam" id="3.20.20.140:FF:000044">
    <property type="entry name" value="Polymerase/histidinol phosphatase-like protein"/>
    <property type="match status" value="1"/>
</dbReference>
<feature type="compositionally biased region" description="Polar residues" evidence="6">
    <location>
        <begin position="359"/>
        <end position="370"/>
    </location>
</feature>
<name>A0A8T0P5K8_PANVG</name>
<evidence type="ECO:0000256" key="6">
    <source>
        <dbReference type="SAM" id="MobiDB-lite"/>
    </source>
</evidence>
<keyword evidence="8" id="KW-1185">Reference proteome</keyword>
<dbReference type="GO" id="GO:0005655">
    <property type="term" value="C:nucleolar ribonuclease P complex"/>
    <property type="evidence" value="ECO:0007669"/>
    <property type="project" value="TreeGrafter"/>
</dbReference>
<reference evidence="7" key="1">
    <citation type="submission" date="2020-05" db="EMBL/GenBank/DDBJ databases">
        <title>WGS assembly of Panicum virgatum.</title>
        <authorList>
            <person name="Lovell J.T."/>
            <person name="Jenkins J."/>
            <person name="Shu S."/>
            <person name="Juenger T.E."/>
            <person name="Schmutz J."/>
        </authorList>
    </citation>
    <scope>NUCLEOTIDE SEQUENCE</scope>
    <source>
        <strain evidence="7">AP13</strain>
    </source>
</reference>
<dbReference type="PANTHER" id="PTHR13031:SF0">
    <property type="entry name" value="RIBONUCLEASE P PROTEIN SUBUNIT P30"/>
    <property type="match status" value="1"/>
</dbReference>
<keyword evidence="5" id="KW-0539">Nucleus</keyword>
<evidence type="ECO:0000256" key="5">
    <source>
        <dbReference type="ARBA" id="ARBA00023242"/>
    </source>
</evidence>
<evidence type="ECO:0000313" key="7">
    <source>
        <dbReference type="EMBL" id="KAG2555472.1"/>
    </source>
</evidence>
<dbReference type="Gene3D" id="3.20.20.140">
    <property type="entry name" value="Metal-dependent hydrolases"/>
    <property type="match status" value="1"/>
</dbReference>
<evidence type="ECO:0000313" key="8">
    <source>
        <dbReference type="Proteomes" id="UP000823388"/>
    </source>
</evidence>
<dbReference type="Pfam" id="PF01876">
    <property type="entry name" value="RNase_P_p30"/>
    <property type="match status" value="1"/>
</dbReference>